<evidence type="ECO:0000256" key="4">
    <source>
        <dbReference type="ARBA" id="ARBA00022723"/>
    </source>
</evidence>
<evidence type="ECO:0000256" key="6">
    <source>
        <dbReference type="ARBA" id="ARBA00023004"/>
    </source>
</evidence>
<sequence length="509" mass="57968">MTYIPYLIIIASYIIYKLLHNAQLNNRARKLGCKPVKRIPPRNWLDSIGLYEIIFRKQMMEKGATFENLELAFARAQAKTFQGMALFKPFIMTTEPENLRHMMSSAHFNEWNIWPRPQAFGILLGDGIFSSEGAQWKHSRVMLRPSFTKENVKQIAKMEPFAARVVELVKQQQGEAVDMQDIFQFFTMDFTTDLLLGESSDSLKDALGQSSQTGIDPELKRQFSIAFDVSANYLMTRAILGHLMFLVNPKALQDAIRVQHKFVGYYIAKALAMNTRELQEKSDDGTIFLYQLAHETKDPINLRNQILSIILAGRNTTSGLMTFLFAQLSKHPQIYAQLRDIVRHDFPTVESITFDSIQNCNYLRWCINETLRINPSVPFESKTASVDTTLPRGGGPDGNAPIFVSKGTRIVYSLWVGNRDEKYFGKDTNEFIPQRWEKLPRNGGIAFMPFSVGPRACLGQSLALTEAAYITIRLLQNFDTCESHLGPEPWRKTSSATMRLIDGCKLSFK</sequence>
<dbReference type="RefSeq" id="XP_051608016.1">
    <property type="nucleotide sequence ID" value="XM_051752948.1"/>
</dbReference>
<dbReference type="GO" id="GO:0005506">
    <property type="term" value="F:iron ion binding"/>
    <property type="evidence" value="ECO:0007669"/>
    <property type="project" value="InterPro"/>
</dbReference>
<organism evidence="10 11">
    <name type="scientific">Candida theae</name>
    <dbReference type="NCBI Taxonomy" id="1198502"/>
    <lineage>
        <taxon>Eukaryota</taxon>
        <taxon>Fungi</taxon>
        <taxon>Dikarya</taxon>
        <taxon>Ascomycota</taxon>
        <taxon>Saccharomycotina</taxon>
        <taxon>Pichiomycetes</taxon>
        <taxon>Debaryomycetaceae</taxon>
        <taxon>Candida/Lodderomyces clade</taxon>
        <taxon>Candida</taxon>
    </lineage>
</organism>
<evidence type="ECO:0000256" key="9">
    <source>
        <dbReference type="RuleBase" id="RU000461"/>
    </source>
</evidence>
<reference evidence="10 11" key="1">
    <citation type="journal article" date="2022" name="DNA Res.">
        <title>Genome analysis of five recently described species of the CUG-Ser clade uncovers Candida theae as a new hybrid lineage with pathogenic potential in the Candida parapsilosis species complex.</title>
        <authorList>
            <person name="Mixao V."/>
            <person name="Del Olmo V."/>
            <person name="Hegedusova E."/>
            <person name="Saus E."/>
            <person name="Pryszcz L."/>
            <person name="Cillingova A."/>
            <person name="Nosek J."/>
            <person name="Gabaldon T."/>
        </authorList>
    </citation>
    <scope>NUCLEOTIDE SEQUENCE [LARGE SCALE GENOMIC DNA]</scope>
    <source>
        <strain evidence="10 11">CBS 12239</strain>
    </source>
</reference>
<dbReference type="PANTHER" id="PTHR24287">
    <property type="entry name" value="P450, PUTATIVE (EUROFUNG)-RELATED"/>
    <property type="match status" value="1"/>
</dbReference>
<keyword evidence="7 9" id="KW-0503">Monooxygenase</keyword>
<evidence type="ECO:0008006" key="12">
    <source>
        <dbReference type="Google" id="ProtNLM"/>
    </source>
</evidence>
<comment type="cofactor">
    <cofactor evidence="1 8">
        <name>heme</name>
        <dbReference type="ChEBI" id="CHEBI:30413"/>
    </cofactor>
</comment>
<feature type="binding site" description="axial binding residue" evidence="8">
    <location>
        <position position="457"/>
    </location>
    <ligand>
        <name>heme</name>
        <dbReference type="ChEBI" id="CHEBI:30413"/>
    </ligand>
    <ligandPart>
        <name>Fe</name>
        <dbReference type="ChEBI" id="CHEBI:18248"/>
    </ligandPart>
</feature>
<dbReference type="PRINTS" id="PR00464">
    <property type="entry name" value="EP450II"/>
</dbReference>
<evidence type="ECO:0000256" key="7">
    <source>
        <dbReference type="ARBA" id="ARBA00023033"/>
    </source>
</evidence>
<dbReference type="GeneID" id="76151578"/>
<dbReference type="InterPro" id="IPR002974">
    <property type="entry name" value="Cyt_P450_E_CYP52_ascomycetes"/>
</dbReference>
<evidence type="ECO:0000256" key="5">
    <source>
        <dbReference type="ARBA" id="ARBA00023002"/>
    </source>
</evidence>
<keyword evidence="3 8" id="KW-0349">Heme</keyword>
<dbReference type="AlphaFoldDB" id="A0AAD5BD10"/>
<comment type="similarity">
    <text evidence="2 9">Belongs to the cytochrome P450 family.</text>
</comment>
<dbReference type="InterPro" id="IPR001128">
    <property type="entry name" value="Cyt_P450"/>
</dbReference>
<keyword evidence="4 8" id="KW-0479">Metal-binding</keyword>
<dbReference type="Proteomes" id="UP001204833">
    <property type="component" value="Unassembled WGS sequence"/>
</dbReference>
<dbReference type="GO" id="GO:0020037">
    <property type="term" value="F:heme binding"/>
    <property type="evidence" value="ECO:0007669"/>
    <property type="project" value="InterPro"/>
</dbReference>
<dbReference type="GO" id="GO:0016712">
    <property type="term" value="F:oxidoreductase activity, acting on paired donors, with incorporation or reduction of molecular oxygen, reduced flavin or flavoprotein as one donor, and incorporation of one atom of oxygen"/>
    <property type="evidence" value="ECO:0007669"/>
    <property type="project" value="InterPro"/>
</dbReference>
<protein>
    <recommendedName>
        <fullName evidence="12">Cytochrome P450</fullName>
    </recommendedName>
</protein>
<dbReference type="PROSITE" id="PS00086">
    <property type="entry name" value="CYTOCHROME_P450"/>
    <property type="match status" value="1"/>
</dbReference>
<proteinExistence type="inferred from homology"/>
<dbReference type="InterPro" id="IPR047146">
    <property type="entry name" value="Cyt_P450_E_CYP52_fungi"/>
</dbReference>
<dbReference type="SUPFAM" id="SSF48264">
    <property type="entry name" value="Cytochrome P450"/>
    <property type="match status" value="1"/>
</dbReference>
<evidence type="ECO:0000256" key="2">
    <source>
        <dbReference type="ARBA" id="ARBA00010617"/>
    </source>
</evidence>
<evidence type="ECO:0000256" key="1">
    <source>
        <dbReference type="ARBA" id="ARBA00001971"/>
    </source>
</evidence>
<dbReference type="InterPro" id="IPR017972">
    <property type="entry name" value="Cyt_P450_CS"/>
</dbReference>
<dbReference type="EMBL" id="JAIHNG010000129">
    <property type="protein sequence ID" value="KAI5956034.1"/>
    <property type="molecule type" value="Genomic_DNA"/>
</dbReference>
<evidence type="ECO:0000313" key="10">
    <source>
        <dbReference type="EMBL" id="KAI5956034.1"/>
    </source>
</evidence>
<accession>A0AAD5BD10</accession>
<keyword evidence="5 9" id="KW-0560">Oxidoreductase</keyword>
<dbReference type="PRINTS" id="PR01239">
    <property type="entry name" value="EP450IICYP52"/>
</dbReference>
<keyword evidence="6 8" id="KW-0408">Iron</keyword>
<evidence type="ECO:0000313" key="11">
    <source>
        <dbReference type="Proteomes" id="UP001204833"/>
    </source>
</evidence>
<dbReference type="CDD" id="cd11063">
    <property type="entry name" value="CYP52"/>
    <property type="match status" value="1"/>
</dbReference>
<comment type="caution">
    <text evidence="10">The sequence shown here is derived from an EMBL/GenBank/DDBJ whole genome shotgun (WGS) entry which is preliminary data.</text>
</comment>
<evidence type="ECO:0000256" key="3">
    <source>
        <dbReference type="ARBA" id="ARBA00022617"/>
    </source>
</evidence>
<evidence type="ECO:0000256" key="8">
    <source>
        <dbReference type="PIRSR" id="PIRSR602402-1"/>
    </source>
</evidence>
<keyword evidence="11" id="KW-1185">Reference proteome</keyword>
<dbReference type="Pfam" id="PF00067">
    <property type="entry name" value="p450"/>
    <property type="match status" value="1"/>
</dbReference>
<gene>
    <name evidence="10" type="ORF">KGF57_003520</name>
</gene>
<dbReference type="PRINTS" id="PR00385">
    <property type="entry name" value="P450"/>
</dbReference>
<dbReference type="InterPro" id="IPR002402">
    <property type="entry name" value="Cyt_P450_E_grp-II"/>
</dbReference>
<name>A0AAD5BD10_9ASCO</name>
<dbReference type="PANTHER" id="PTHR24287:SF1">
    <property type="entry name" value="P450, PUTATIVE (EUROFUNG)-RELATED"/>
    <property type="match status" value="1"/>
</dbReference>
<dbReference type="InterPro" id="IPR036396">
    <property type="entry name" value="Cyt_P450_sf"/>
</dbReference>
<dbReference type="Gene3D" id="1.10.630.10">
    <property type="entry name" value="Cytochrome P450"/>
    <property type="match status" value="1"/>
</dbReference>